<sequence>MTRFFQILTLSIITLTVNAQEISKKAFTIGEQIEWFSKELNEKRSLNIFLPQDYNSDKKYQVIYLLDGSSHEDFLHICGLVQFFDLQFQMPETIVVGITNVDRKRDFTFPTTDKELQNEFPTTGGSERFIAYLEKEVQPYINTNYPTNGTNIIIGQSLGGLLATEILLKKPELFTHFLITSPSLWWDNQSLLKDAKTLLSQHDYHNTFIYLAVGEQEHKVMVKDAQTLEKLLTERKDLKIHFALFPEENHATILHNSIYKAFLLQYPLKN</sequence>
<dbReference type="Gene3D" id="3.40.50.1820">
    <property type="entry name" value="alpha/beta hydrolase"/>
    <property type="match status" value="1"/>
</dbReference>
<dbReference type="PANTHER" id="PTHR48098">
    <property type="entry name" value="ENTEROCHELIN ESTERASE-RELATED"/>
    <property type="match status" value="1"/>
</dbReference>
<dbReference type="Pfam" id="PF00756">
    <property type="entry name" value="Esterase"/>
    <property type="match status" value="1"/>
</dbReference>
<dbReference type="InterPro" id="IPR000801">
    <property type="entry name" value="Esterase-like"/>
</dbReference>
<dbReference type="OrthoDB" id="9784036at2"/>
<protein>
    <submittedName>
        <fullName evidence="1">Esterase</fullName>
    </submittedName>
</protein>
<dbReference type="InterPro" id="IPR029058">
    <property type="entry name" value="AB_hydrolase_fold"/>
</dbReference>
<dbReference type="AlphaFoldDB" id="A0A2U8QT06"/>
<dbReference type="EMBL" id="CP029463">
    <property type="protein sequence ID" value="AWM12974.1"/>
    <property type="molecule type" value="Genomic_DNA"/>
</dbReference>
<reference evidence="1 2" key="1">
    <citation type="submission" date="2018-05" db="EMBL/GenBank/DDBJ databases">
        <title>Flavobacterium sp. MEBiC07310.</title>
        <authorList>
            <person name="Baek K."/>
        </authorList>
    </citation>
    <scope>NUCLEOTIDE SEQUENCE [LARGE SCALE GENOMIC DNA]</scope>
    <source>
        <strain evidence="1 2">MEBiC07310</strain>
    </source>
</reference>
<dbReference type="SUPFAM" id="SSF53474">
    <property type="entry name" value="alpha/beta-Hydrolases"/>
    <property type="match status" value="1"/>
</dbReference>
<dbReference type="PANTHER" id="PTHR48098:SF6">
    <property type="entry name" value="FERRI-BACILLIBACTIN ESTERASE BESA"/>
    <property type="match status" value="1"/>
</dbReference>
<dbReference type="Proteomes" id="UP000245429">
    <property type="component" value="Chromosome"/>
</dbReference>
<organism evidence="1 2">
    <name type="scientific">Flavobacterium sediminis</name>
    <dbReference type="NCBI Taxonomy" id="2201181"/>
    <lineage>
        <taxon>Bacteria</taxon>
        <taxon>Pseudomonadati</taxon>
        <taxon>Bacteroidota</taxon>
        <taxon>Flavobacteriia</taxon>
        <taxon>Flavobacteriales</taxon>
        <taxon>Flavobacteriaceae</taxon>
        <taxon>Flavobacterium</taxon>
    </lineage>
</organism>
<gene>
    <name evidence="1" type="ORF">DI487_03220</name>
</gene>
<dbReference type="RefSeq" id="WP_109568382.1">
    <property type="nucleotide sequence ID" value="NZ_CP029463.1"/>
</dbReference>
<accession>A0A2U8QT06</accession>
<dbReference type="KEGG" id="fse:DI487_03220"/>
<evidence type="ECO:0000313" key="1">
    <source>
        <dbReference type="EMBL" id="AWM12974.1"/>
    </source>
</evidence>
<proteinExistence type="predicted"/>
<evidence type="ECO:0000313" key="2">
    <source>
        <dbReference type="Proteomes" id="UP000245429"/>
    </source>
</evidence>
<dbReference type="InterPro" id="IPR050583">
    <property type="entry name" value="Mycobacterial_A85_antigen"/>
</dbReference>
<keyword evidence="2" id="KW-1185">Reference proteome</keyword>
<name>A0A2U8QT06_9FLAO</name>